<dbReference type="PROSITE" id="PS50112">
    <property type="entry name" value="PAS"/>
    <property type="match status" value="1"/>
</dbReference>
<dbReference type="RefSeq" id="WP_386666439.1">
    <property type="nucleotide sequence ID" value="NZ_JBHLTG010000001.1"/>
</dbReference>
<feature type="domain" description="Histidine kinase" evidence="7">
    <location>
        <begin position="440"/>
        <end position="658"/>
    </location>
</feature>
<dbReference type="SMART" id="SM00387">
    <property type="entry name" value="HATPase_c"/>
    <property type="match status" value="1"/>
</dbReference>
<dbReference type="InterPro" id="IPR004358">
    <property type="entry name" value="Sig_transdc_His_kin-like_C"/>
</dbReference>
<evidence type="ECO:0000313" key="11">
    <source>
        <dbReference type="EMBL" id="MFC0677649.1"/>
    </source>
</evidence>
<gene>
    <name evidence="11" type="ORF">ACFFGH_07305</name>
</gene>
<keyword evidence="3 6" id="KW-0597">Phosphoprotein</keyword>
<evidence type="ECO:0000256" key="6">
    <source>
        <dbReference type="PROSITE-ProRule" id="PRU00169"/>
    </source>
</evidence>
<dbReference type="Gene3D" id="3.30.565.10">
    <property type="entry name" value="Histidine kinase-like ATPase, C-terminal domain"/>
    <property type="match status" value="1"/>
</dbReference>
<dbReference type="InterPro" id="IPR001610">
    <property type="entry name" value="PAC"/>
</dbReference>
<dbReference type="PANTHER" id="PTHR43547">
    <property type="entry name" value="TWO-COMPONENT HISTIDINE KINASE"/>
    <property type="match status" value="1"/>
</dbReference>
<feature type="domain" description="PAC" evidence="10">
    <location>
        <begin position="203"/>
        <end position="255"/>
    </location>
</feature>
<name>A0ABV6RM62_9GAMM</name>
<dbReference type="CDD" id="cd00082">
    <property type="entry name" value="HisKA"/>
    <property type="match status" value="1"/>
</dbReference>
<organism evidence="11 12">
    <name type="scientific">Lysobacter korlensis</name>
    <dbReference type="NCBI Taxonomy" id="553636"/>
    <lineage>
        <taxon>Bacteria</taxon>
        <taxon>Pseudomonadati</taxon>
        <taxon>Pseudomonadota</taxon>
        <taxon>Gammaproteobacteria</taxon>
        <taxon>Lysobacterales</taxon>
        <taxon>Lysobacteraceae</taxon>
        <taxon>Lysobacter</taxon>
    </lineage>
</organism>
<dbReference type="PROSITE" id="PS50110">
    <property type="entry name" value="RESPONSE_REGULATORY"/>
    <property type="match status" value="1"/>
</dbReference>
<evidence type="ECO:0000256" key="4">
    <source>
        <dbReference type="ARBA" id="ARBA00022679"/>
    </source>
</evidence>
<dbReference type="InterPro" id="IPR003594">
    <property type="entry name" value="HATPase_dom"/>
</dbReference>
<comment type="catalytic activity">
    <reaction evidence="1">
        <text>ATP + protein L-histidine = ADP + protein N-phospho-L-histidine.</text>
        <dbReference type="EC" id="2.7.13.3"/>
    </reaction>
</comment>
<dbReference type="InterPro" id="IPR003018">
    <property type="entry name" value="GAF"/>
</dbReference>
<dbReference type="EMBL" id="JBHLTG010000001">
    <property type="protein sequence ID" value="MFC0677649.1"/>
    <property type="molecule type" value="Genomic_DNA"/>
</dbReference>
<evidence type="ECO:0000256" key="1">
    <source>
        <dbReference type="ARBA" id="ARBA00000085"/>
    </source>
</evidence>
<dbReference type="Proteomes" id="UP001589896">
    <property type="component" value="Unassembled WGS sequence"/>
</dbReference>
<dbReference type="SMART" id="SM00086">
    <property type="entry name" value="PAC"/>
    <property type="match status" value="2"/>
</dbReference>
<dbReference type="InterPro" id="IPR013767">
    <property type="entry name" value="PAS_fold"/>
</dbReference>
<dbReference type="CDD" id="cd00130">
    <property type="entry name" value="PAS"/>
    <property type="match status" value="2"/>
</dbReference>
<dbReference type="InterPro" id="IPR001789">
    <property type="entry name" value="Sig_transdc_resp-reg_receiver"/>
</dbReference>
<dbReference type="Gene3D" id="1.10.287.130">
    <property type="match status" value="1"/>
</dbReference>
<dbReference type="EC" id="2.7.13.3" evidence="2"/>
<dbReference type="InterPro" id="IPR003661">
    <property type="entry name" value="HisK_dim/P_dom"/>
</dbReference>
<dbReference type="SMART" id="SM00388">
    <property type="entry name" value="HisKA"/>
    <property type="match status" value="1"/>
</dbReference>
<dbReference type="InterPro" id="IPR000700">
    <property type="entry name" value="PAS-assoc_C"/>
</dbReference>
<dbReference type="Gene3D" id="3.40.50.2300">
    <property type="match status" value="1"/>
</dbReference>
<evidence type="ECO:0000256" key="5">
    <source>
        <dbReference type="ARBA" id="ARBA00022777"/>
    </source>
</evidence>
<evidence type="ECO:0000259" key="7">
    <source>
        <dbReference type="PROSITE" id="PS50109"/>
    </source>
</evidence>
<dbReference type="Pfam" id="PF01590">
    <property type="entry name" value="GAF"/>
    <property type="match status" value="1"/>
</dbReference>
<dbReference type="SMART" id="SM00091">
    <property type="entry name" value="PAS"/>
    <property type="match status" value="1"/>
</dbReference>
<keyword evidence="12" id="KW-1185">Reference proteome</keyword>
<dbReference type="InterPro" id="IPR000014">
    <property type="entry name" value="PAS"/>
</dbReference>
<dbReference type="InterPro" id="IPR011006">
    <property type="entry name" value="CheY-like_superfamily"/>
</dbReference>
<dbReference type="Pfam" id="PF08447">
    <property type="entry name" value="PAS_3"/>
    <property type="match status" value="1"/>
</dbReference>
<accession>A0ABV6RM62</accession>
<dbReference type="CDD" id="cd00075">
    <property type="entry name" value="HATPase"/>
    <property type="match status" value="1"/>
</dbReference>
<feature type="domain" description="PAC" evidence="10">
    <location>
        <begin position="79"/>
        <end position="131"/>
    </location>
</feature>
<dbReference type="SUPFAM" id="SSF55781">
    <property type="entry name" value="GAF domain-like"/>
    <property type="match status" value="1"/>
</dbReference>
<dbReference type="CDD" id="cd17580">
    <property type="entry name" value="REC_2_DhkD-like"/>
    <property type="match status" value="1"/>
</dbReference>
<dbReference type="PROSITE" id="PS50113">
    <property type="entry name" value="PAC"/>
    <property type="match status" value="2"/>
</dbReference>
<evidence type="ECO:0000256" key="3">
    <source>
        <dbReference type="ARBA" id="ARBA00022553"/>
    </source>
</evidence>
<keyword evidence="4" id="KW-0808">Transferase</keyword>
<dbReference type="InterPro" id="IPR013655">
    <property type="entry name" value="PAS_fold_3"/>
</dbReference>
<feature type="domain" description="PAS" evidence="9">
    <location>
        <begin position="6"/>
        <end position="76"/>
    </location>
</feature>
<dbReference type="Pfam" id="PF00989">
    <property type="entry name" value="PAS"/>
    <property type="match status" value="1"/>
</dbReference>
<dbReference type="Pfam" id="PF00072">
    <property type="entry name" value="Response_reg"/>
    <property type="match status" value="1"/>
</dbReference>
<evidence type="ECO:0000259" key="10">
    <source>
        <dbReference type="PROSITE" id="PS50113"/>
    </source>
</evidence>
<dbReference type="InterPro" id="IPR005467">
    <property type="entry name" value="His_kinase_dom"/>
</dbReference>
<dbReference type="SUPFAM" id="SSF47384">
    <property type="entry name" value="Homodimeric domain of signal transducing histidine kinase"/>
    <property type="match status" value="1"/>
</dbReference>
<evidence type="ECO:0000259" key="8">
    <source>
        <dbReference type="PROSITE" id="PS50110"/>
    </source>
</evidence>
<dbReference type="Gene3D" id="3.30.450.40">
    <property type="match status" value="1"/>
</dbReference>
<evidence type="ECO:0000256" key="2">
    <source>
        <dbReference type="ARBA" id="ARBA00012438"/>
    </source>
</evidence>
<dbReference type="InterPro" id="IPR029016">
    <property type="entry name" value="GAF-like_dom_sf"/>
</dbReference>
<dbReference type="InterPro" id="IPR036890">
    <property type="entry name" value="HATPase_C_sf"/>
</dbReference>
<dbReference type="SMART" id="SM00448">
    <property type="entry name" value="REC"/>
    <property type="match status" value="1"/>
</dbReference>
<dbReference type="Gene3D" id="2.10.70.100">
    <property type="match status" value="1"/>
</dbReference>
<dbReference type="SMART" id="SM00065">
    <property type="entry name" value="GAF"/>
    <property type="match status" value="1"/>
</dbReference>
<dbReference type="PRINTS" id="PR00344">
    <property type="entry name" value="BCTRLSENSOR"/>
</dbReference>
<dbReference type="Pfam" id="PF02518">
    <property type="entry name" value="HATPase_c"/>
    <property type="match status" value="1"/>
</dbReference>
<evidence type="ECO:0000259" key="9">
    <source>
        <dbReference type="PROSITE" id="PS50112"/>
    </source>
</evidence>
<dbReference type="SUPFAM" id="SSF55874">
    <property type="entry name" value="ATPase domain of HSP90 chaperone/DNA topoisomerase II/histidine kinase"/>
    <property type="match status" value="1"/>
</dbReference>
<dbReference type="InterPro" id="IPR035965">
    <property type="entry name" value="PAS-like_dom_sf"/>
</dbReference>
<reference evidence="11 12" key="1">
    <citation type="submission" date="2024-09" db="EMBL/GenBank/DDBJ databases">
        <authorList>
            <person name="Sun Q."/>
            <person name="Mori K."/>
        </authorList>
    </citation>
    <scope>NUCLEOTIDE SEQUENCE [LARGE SCALE GENOMIC DNA]</scope>
    <source>
        <strain evidence="11 12">KCTC 23076</strain>
    </source>
</reference>
<sequence>MQFADRPEHFLRMVEDAVVGVVQTDADGRMVYVNPQWCAMLGYGADELLGRSVFEVTDPPYVAITRESVEQLRRGAASVVLSKRYRRRDGSLIHARSSASAIRDANGVMAGLTAFVVDVSDRVEALERAEAAEERLNQALQIGQMIAWEWNLVSGAVVSSTDPVEFWGIPVERVEDFIALVHPEDRPAVEQAAMSAFTGVAPYDLEYRVRGPDGNLRWIQTRGRIEPGPDGRPWRVLGIAIDVTGAKRAELTARLLAEAGQVLGASLDYETTLSSLAVVLVPRLADWYAIDLLTPAGELERIALHHPDPAKIEIGTRMHAQYPPRQDVPNGVWNALRTGEPSWVPQLSDELLQRSTHNREQFEMLRALGLRSYICVPLRARGVAIGVLTLVFAESGRHYERADLDLAMEVGNRAAVAVDNARLYHALQAADRRKDEFLAMLAHELRNPLAPINMAAELLKAVVGNNPQAREASEIIARQASHMTELVDDLLDVSRVTRGLVQLQQQPVDLKSVATAAVEQVRSLVQARRHELRTSLSAEPLIVRGDRARLIQVIVNLLNNAAKYTPPGGELELLVDAQQAHVRIQVSDSGVGIEPGLLQEIFELFTQAARTPDRSQGGLGIGLALVRSIVRLHGGEVTADSEGTGKGATFCVLLPRMDHAGPALPTLPTQTDAASSYKRVLVVDDNADAATMVAEVLRLHGHAVDVAGSGAGALGLVDDSRRYDAFVLDIGLPDMTGYELVRRLRALDVTAGARFFALTGYGQQQDRLAALSAGFDEHLVKPVDPERLVRLLAV</sequence>
<dbReference type="SUPFAM" id="SSF55785">
    <property type="entry name" value="PYP-like sensor domain (PAS domain)"/>
    <property type="match status" value="2"/>
</dbReference>
<dbReference type="NCBIfam" id="TIGR00229">
    <property type="entry name" value="sensory_box"/>
    <property type="match status" value="2"/>
</dbReference>
<dbReference type="Pfam" id="PF00512">
    <property type="entry name" value="HisKA"/>
    <property type="match status" value="1"/>
</dbReference>
<dbReference type="SUPFAM" id="SSF52172">
    <property type="entry name" value="CheY-like"/>
    <property type="match status" value="1"/>
</dbReference>
<proteinExistence type="predicted"/>
<feature type="domain" description="Response regulatory" evidence="8">
    <location>
        <begin position="679"/>
        <end position="794"/>
    </location>
</feature>
<dbReference type="InterPro" id="IPR036097">
    <property type="entry name" value="HisK_dim/P_sf"/>
</dbReference>
<evidence type="ECO:0000313" key="12">
    <source>
        <dbReference type="Proteomes" id="UP001589896"/>
    </source>
</evidence>
<feature type="modified residue" description="4-aspartylphosphate" evidence="6">
    <location>
        <position position="729"/>
    </location>
</feature>
<keyword evidence="5" id="KW-0418">Kinase</keyword>
<protein>
    <recommendedName>
        <fullName evidence="2">histidine kinase</fullName>
        <ecNumber evidence="2">2.7.13.3</ecNumber>
    </recommendedName>
</protein>
<dbReference type="Gene3D" id="3.30.450.20">
    <property type="entry name" value="PAS domain"/>
    <property type="match status" value="2"/>
</dbReference>
<comment type="caution">
    <text evidence="11">The sequence shown here is derived from an EMBL/GenBank/DDBJ whole genome shotgun (WGS) entry which is preliminary data.</text>
</comment>
<dbReference type="PROSITE" id="PS50109">
    <property type="entry name" value="HIS_KIN"/>
    <property type="match status" value="1"/>
</dbReference>
<dbReference type="PANTHER" id="PTHR43547:SF2">
    <property type="entry name" value="HYBRID SIGNAL TRANSDUCTION HISTIDINE KINASE C"/>
    <property type="match status" value="1"/>
</dbReference>